<keyword evidence="1" id="KW-0479">Metal-binding</keyword>
<evidence type="ECO:0000259" key="3">
    <source>
        <dbReference type="Pfam" id="PF13649"/>
    </source>
</evidence>
<feature type="binding site" evidence="2">
    <location>
        <position position="194"/>
    </location>
    <ligand>
        <name>S-adenosyl-L-methionine</name>
        <dbReference type="ChEBI" id="CHEBI:59789"/>
    </ligand>
</feature>
<dbReference type="GO" id="GO:0008168">
    <property type="term" value="F:methyltransferase activity"/>
    <property type="evidence" value="ECO:0007669"/>
    <property type="project" value="UniProtKB-KW"/>
</dbReference>
<organism evidence="5 6">
    <name type="scientific">Paenibacillus chitinolyticus</name>
    <dbReference type="NCBI Taxonomy" id="79263"/>
    <lineage>
        <taxon>Bacteria</taxon>
        <taxon>Bacillati</taxon>
        <taxon>Bacillota</taxon>
        <taxon>Bacilli</taxon>
        <taxon>Bacillales</taxon>
        <taxon>Paenibacillaceae</taxon>
        <taxon>Paenibacillus</taxon>
    </lineage>
</organism>
<keyword evidence="5" id="KW-0489">Methyltransferase</keyword>
<evidence type="ECO:0000256" key="1">
    <source>
        <dbReference type="PIRSR" id="PIRSR018249-1"/>
    </source>
</evidence>
<feature type="binding site" evidence="2">
    <location>
        <begin position="102"/>
        <end position="103"/>
    </location>
    <ligand>
        <name>S-adenosyl-L-methionine</name>
        <dbReference type="ChEBI" id="CHEBI:59789"/>
    </ligand>
</feature>
<evidence type="ECO:0000259" key="4">
    <source>
        <dbReference type="Pfam" id="PF21302"/>
    </source>
</evidence>
<dbReference type="InterPro" id="IPR016718">
    <property type="entry name" value="rRNA_m1G-MeTrfase_A_prd"/>
</dbReference>
<name>A0A410X4Y7_9BACL</name>
<keyword evidence="5" id="KW-0808">Transferase</keyword>
<dbReference type="AlphaFoldDB" id="A0A410X4Y7"/>
<accession>A0A410X4Y7</accession>
<dbReference type="InterPro" id="IPR041698">
    <property type="entry name" value="Methyltransf_25"/>
</dbReference>
<gene>
    <name evidence="5" type="ORF">PC41400_01030</name>
</gene>
<reference evidence="5 6" key="1">
    <citation type="submission" date="2018-01" db="EMBL/GenBank/DDBJ databases">
        <title>The whole genome sequencing and assembly of Paenibacillus chitinolyticus KCCM 41400 strain.</title>
        <authorList>
            <person name="Kim J.-Y."/>
            <person name="Park M.-K."/>
            <person name="Lee Y.-J."/>
            <person name="Yi H."/>
            <person name="Bahn Y.-S."/>
            <person name="Kim J.F."/>
            <person name="Lee D.-W."/>
        </authorList>
    </citation>
    <scope>NUCLEOTIDE SEQUENCE [LARGE SCALE GENOMIC DNA]</scope>
    <source>
        <strain evidence="5 6">KCCM 41400</strain>
    </source>
</reference>
<sequence length="284" mass="31794">MAAHETIFSCPVCGGQMTITEGKSLRCGVGHNFDLAREGYLNLLPQAVKTKYGKNLFAARKTVNENGLFDPVRDYIGERITEAVLPDKRHPKLRILDAGCGEGSLLSGIRRRLSDRAATDLLAVGMDLAKEGVRQASKGDAGALWCAADLANAPFKTAGFDVILNILSPSNYAEFRRLLDEDGLLIKVIPEENYLREFRQLLYAGTEREFFTSGLAVERFRERFRLLDSRRLRYSWRFGPELLEPLLTMTPLAWGARDERLREATAMAIDEVTVDVTVLWGKPL</sequence>
<dbReference type="GO" id="GO:0032259">
    <property type="term" value="P:methylation"/>
    <property type="evidence" value="ECO:0007669"/>
    <property type="project" value="UniProtKB-KW"/>
</dbReference>
<feature type="domain" description="23S rRNA (guanine(745)-N(1))-methyltransferase N-terminal" evidence="4">
    <location>
        <begin position="8"/>
        <end position="49"/>
    </location>
</feature>
<dbReference type="Gene3D" id="3.40.50.150">
    <property type="entry name" value="Vaccinia Virus protein VP39"/>
    <property type="match status" value="1"/>
</dbReference>
<dbReference type="CDD" id="cd02440">
    <property type="entry name" value="AdoMet_MTases"/>
    <property type="match status" value="1"/>
</dbReference>
<evidence type="ECO:0000313" key="5">
    <source>
        <dbReference type="EMBL" id="QAV21604.1"/>
    </source>
</evidence>
<feature type="binding site" evidence="1">
    <location>
        <position position="31"/>
    </location>
    <ligand>
        <name>Zn(2+)</name>
        <dbReference type="ChEBI" id="CHEBI:29105"/>
    </ligand>
</feature>
<dbReference type="GO" id="GO:0046872">
    <property type="term" value="F:metal ion binding"/>
    <property type="evidence" value="ECO:0007669"/>
    <property type="project" value="UniProtKB-KW"/>
</dbReference>
<dbReference type="Pfam" id="PF13649">
    <property type="entry name" value="Methyltransf_25"/>
    <property type="match status" value="1"/>
</dbReference>
<protein>
    <submittedName>
        <fullName evidence="5">Methyltransferase domain-containing protein</fullName>
    </submittedName>
</protein>
<dbReference type="OrthoDB" id="5522265at2"/>
<keyword evidence="2" id="KW-0949">S-adenosyl-L-methionine</keyword>
<dbReference type="Proteomes" id="UP000288943">
    <property type="component" value="Chromosome"/>
</dbReference>
<feature type="binding site" evidence="1">
    <location>
        <position position="10"/>
    </location>
    <ligand>
        <name>Zn(2+)</name>
        <dbReference type="ChEBI" id="CHEBI:29105"/>
    </ligand>
</feature>
<dbReference type="KEGG" id="pchi:PC41400_01030"/>
<feature type="domain" description="Methyltransferase" evidence="3">
    <location>
        <begin position="95"/>
        <end position="168"/>
    </location>
</feature>
<feature type="binding site" evidence="2">
    <location>
        <position position="69"/>
    </location>
    <ligand>
        <name>S-adenosyl-L-methionine</name>
        <dbReference type="ChEBI" id="CHEBI:59789"/>
    </ligand>
</feature>
<dbReference type="InterPro" id="IPR029063">
    <property type="entry name" value="SAM-dependent_MTases_sf"/>
</dbReference>
<evidence type="ECO:0000313" key="6">
    <source>
        <dbReference type="Proteomes" id="UP000288943"/>
    </source>
</evidence>
<evidence type="ECO:0000256" key="2">
    <source>
        <dbReference type="PIRSR" id="PIRSR018249-2"/>
    </source>
</evidence>
<dbReference type="PIRSF" id="PIRSF018249">
    <property type="entry name" value="MyrA_prd"/>
    <property type="match status" value="1"/>
</dbReference>
<dbReference type="EMBL" id="CP026520">
    <property type="protein sequence ID" value="QAV21604.1"/>
    <property type="molecule type" value="Genomic_DNA"/>
</dbReference>
<proteinExistence type="predicted"/>
<keyword evidence="1" id="KW-0862">Zinc</keyword>
<dbReference type="Pfam" id="PF21302">
    <property type="entry name" value="Zn_ribbon_RlmA"/>
    <property type="match status" value="1"/>
</dbReference>
<feature type="binding site" evidence="1">
    <location>
        <position position="27"/>
    </location>
    <ligand>
        <name>Zn(2+)</name>
        <dbReference type="ChEBI" id="CHEBI:29105"/>
    </ligand>
</feature>
<dbReference type="InterPro" id="IPR048647">
    <property type="entry name" value="RlmA_N"/>
</dbReference>
<dbReference type="SUPFAM" id="SSF53335">
    <property type="entry name" value="S-adenosyl-L-methionine-dependent methyltransferases"/>
    <property type="match status" value="1"/>
</dbReference>
<feature type="binding site" evidence="1">
    <location>
        <position position="13"/>
    </location>
    <ligand>
        <name>Zn(2+)</name>
        <dbReference type="ChEBI" id="CHEBI:29105"/>
    </ligand>
</feature>